<dbReference type="GO" id="GO:0071944">
    <property type="term" value="C:cell periphery"/>
    <property type="evidence" value="ECO:0007669"/>
    <property type="project" value="UniProtKB-ARBA"/>
</dbReference>
<dbReference type="InterPro" id="IPR003591">
    <property type="entry name" value="Leu-rich_rpt_typical-subtyp"/>
</dbReference>
<evidence type="ECO:0000313" key="7">
    <source>
        <dbReference type="Proteomes" id="UP001607303"/>
    </source>
</evidence>
<keyword evidence="3" id="KW-0677">Repeat</keyword>
<proteinExistence type="predicted"/>
<dbReference type="AlphaFoldDB" id="A0ABD2B6I5"/>
<feature type="signal peptide" evidence="4">
    <location>
        <begin position="1"/>
        <end position="18"/>
    </location>
</feature>
<sequence>MAIALPYLIIFFWIQCMGQIIDIGDIWETQCPQGCSCEIQKFSDLPLHQWTIPRKWSNTPTVDETDFSFDNDHIGDELLKVATCVVAEGHEKLLSMLPSDIQVLTILRSGRGDAEIFFKATTFQRFSELLSLTIEGIDYNDPSVKDVNRYESKGGIVLAGDALFPLGMTLLYLNLERVRLTSLNLTSKNKANLVIKPMNLPNDEKLHKEQVVTSATNEHKGHRLIFLSQQNSGESDDKEILPYDIYKQEMDGYRENVGLFTGLRALTHLRVYDCALKDISWHMFDGLDSLLYLSLEKNNLRFIPEFCFYGTPNLKLLSLASNQLLTLKSIDLAGLLMLEQLDLTGNNLTFLSELSFPPFPALRMADFGENPMDSVFPSTFEIMNTTKQLYLGGTGSKLKLQRNSLLGLLQLKILHLYNVEIPLLERFILQGMPSLTHLKIRGNISSVDLDAFSDLGKLIDLDLSYCHIEHISMDAFYGLEKVKRIDLSNNDLEFIPPGLFSTQYQKELKEIILTKNKLTTLPWDFFKTLWTVNKPSQVQNIKLDGNPWDCTCSMATWNPHLVNRIRETAPRCFTPKRLQNWGVFHALRKGGLQCKRSKRRRMHGIPKVLNYEDNNAIS</sequence>
<gene>
    <name evidence="6" type="ORF">V1477_017610</name>
</gene>
<reference evidence="6 7" key="1">
    <citation type="journal article" date="2024" name="Ann. Entomol. Soc. Am.">
        <title>Genomic analyses of the southern and eastern yellowjacket wasps (Hymenoptera: Vespidae) reveal evolutionary signatures of social life.</title>
        <authorList>
            <person name="Catto M.A."/>
            <person name="Caine P.B."/>
            <person name="Orr S.E."/>
            <person name="Hunt B.G."/>
            <person name="Goodisman M.A.D."/>
        </authorList>
    </citation>
    <scope>NUCLEOTIDE SEQUENCE [LARGE SCALE GENOMIC DNA]</scope>
    <source>
        <strain evidence="6">232</strain>
        <tissue evidence="6">Head and thorax</tissue>
    </source>
</reference>
<dbReference type="InterPro" id="IPR032675">
    <property type="entry name" value="LRR_dom_sf"/>
</dbReference>
<evidence type="ECO:0000259" key="5">
    <source>
        <dbReference type="SMART" id="SM00082"/>
    </source>
</evidence>
<dbReference type="Gene3D" id="3.80.10.10">
    <property type="entry name" value="Ribonuclease Inhibitor"/>
    <property type="match status" value="2"/>
</dbReference>
<dbReference type="InterPro" id="IPR001611">
    <property type="entry name" value="Leu-rich_rpt"/>
</dbReference>
<organism evidence="6 7">
    <name type="scientific">Vespula maculifrons</name>
    <name type="common">Eastern yellow jacket</name>
    <name type="synonym">Wasp</name>
    <dbReference type="NCBI Taxonomy" id="7453"/>
    <lineage>
        <taxon>Eukaryota</taxon>
        <taxon>Metazoa</taxon>
        <taxon>Ecdysozoa</taxon>
        <taxon>Arthropoda</taxon>
        <taxon>Hexapoda</taxon>
        <taxon>Insecta</taxon>
        <taxon>Pterygota</taxon>
        <taxon>Neoptera</taxon>
        <taxon>Endopterygota</taxon>
        <taxon>Hymenoptera</taxon>
        <taxon>Apocrita</taxon>
        <taxon>Aculeata</taxon>
        <taxon>Vespoidea</taxon>
        <taxon>Vespidae</taxon>
        <taxon>Vespinae</taxon>
        <taxon>Vespula</taxon>
    </lineage>
</organism>
<dbReference type="PANTHER" id="PTHR24366:SF96">
    <property type="entry name" value="LEUCINE RICH REPEAT CONTAINING 53"/>
    <property type="match status" value="1"/>
</dbReference>
<evidence type="ECO:0000256" key="1">
    <source>
        <dbReference type="ARBA" id="ARBA00022614"/>
    </source>
</evidence>
<comment type="caution">
    <text evidence="6">The sequence shown here is derived from an EMBL/GenBank/DDBJ whole genome shotgun (WGS) entry which is preliminary data.</text>
</comment>
<evidence type="ECO:0000256" key="2">
    <source>
        <dbReference type="ARBA" id="ARBA00022729"/>
    </source>
</evidence>
<dbReference type="SMART" id="SM00369">
    <property type="entry name" value="LRR_TYP"/>
    <property type="match status" value="8"/>
</dbReference>
<dbReference type="SUPFAM" id="SSF52058">
    <property type="entry name" value="L domain-like"/>
    <property type="match status" value="1"/>
</dbReference>
<name>A0ABD2B6I5_VESMC</name>
<accession>A0ABD2B6I5</accession>
<evidence type="ECO:0000256" key="4">
    <source>
        <dbReference type="SAM" id="SignalP"/>
    </source>
</evidence>
<dbReference type="SMART" id="SM00082">
    <property type="entry name" value="LRRCT"/>
    <property type="match status" value="1"/>
</dbReference>
<dbReference type="Proteomes" id="UP001607303">
    <property type="component" value="Unassembled WGS sequence"/>
</dbReference>
<feature type="chain" id="PRO_5044841695" evidence="4">
    <location>
        <begin position="19"/>
        <end position="618"/>
    </location>
</feature>
<keyword evidence="1" id="KW-0433">Leucine-rich repeat</keyword>
<keyword evidence="2 4" id="KW-0732">Signal</keyword>
<dbReference type="Pfam" id="PF13855">
    <property type="entry name" value="LRR_8"/>
    <property type="match status" value="2"/>
</dbReference>
<evidence type="ECO:0000313" key="6">
    <source>
        <dbReference type="EMBL" id="KAL2728334.1"/>
    </source>
</evidence>
<dbReference type="PANTHER" id="PTHR24366">
    <property type="entry name" value="IG(IMMUNOGLOBULIN) AND LRR(LEUCINE RICH REPEAT) DOMAINS"/>
    <property type="match status" value="1"/>
</dbReference>
<dbReference type="InterPro" id="IPR000483">
    <property type="entry name" value="Cys-rich_flank_reg_C"/>
</dbReference>
<dbReference type="EMBL" id="JAYRBN010000100">
    <property type="protein sequence ID" value="KAL2728334.1"/>
    <property type="molecule type" value="Genomic_DNA"/>
</dbReference>
<feature type="domain" description="LRRCT" evidence="5">
    <location>
        <begin position="546"/>
        <end position="595"/>
    </location>
</feature>
<dbReference type="PROSITE" id="PS51450">
    <property type="entry name" value="LRR"/>
    <property type="match status" value="1"/>
</dbReference>
<protein>
    <submittedName>
        <fullName evidence="6">Carboxypeptidase N subunit 2-like</fullName>
    </submittedName>
</protein>
<evidence type="ECO:0000256" key="3">
    <source>
        <dbReference type="ARBA" id="ARBA00022737"/>
    </source>
</evidence>
<keyword evidence="7" id="KW-1185">Reference proteome</keyword>